<evidence type="ECO:0000256" key="3">
    <source>
        <dbReference type="ARBA" id="ARBA00023180"/>
    </source>
</evidence>
<dbReference type="SUPFAM" id="SSF63829">
    <property type="entry name" value="Calcium-dependent phosphotriesterase"/>
    <property type="match status" value="1"/>
</dbReference>
<organism evidence="5">
    <name type="scientific">Darwinula stevensoni</name>
    <dbReference type="NCBI Taxonomy" id="69355"/>
    <lineage>
        <taxon>Eukaryota</taxon>
        <taxon>Metazoa</taxon>
        <taxon>Ecdysozoa</taxon>
        <taxon>Arthropoda</taxon>
        <taxon>Crustacea</taxon>
        <taxon>Oligostraca</taxon>
        <taxon>Ostracoda</taxon>
        <taxon>Podocopa</taxon>
        <taxon>Podocopida</taxon>
        <taxon>Darwinulocopina</taxon>
        <taxon>Darwinuloidea</taxon>
        <taxon>Darwinulidae</taxon>
        <taxon>Darwinula</taxon>
    </lineage>
</organism>
<keyword evidence="6" id="KW-1185">Reference proteome</keyword>
<dbReference type="PANTHER" id="PTHR10426:SF88">
    <property type="entry name" value="ADIPOCYTE PLASMA MEMBRANE-ASSOCIATED PROTEIN HEMOMUCIN-RELATED"/>
    <property type="match status" value="1"/>
</dbReference>
<dbReference type="AlphaFoldDB" id="A0A7R9A9M1"/>
<comment type="similarity">
    <text evidence="1">Belongs to the strictosidine synthase family.</text>
</comment>
<sequence length="263" mass="28999">MNGLWDAENCGRPLGMRYYNGSIFVADAYKGILRVHPQSVTLGHGETQIAALSCSHGQLYVSFSRTKIQGQRRRELKAVVKPDDPEIGGKVFNDLDISPDGYIYWSDSSGLESLEAMILEVFSSGSGRLMKTRIADGKTSVLLDHLHFPNGVQISPDGSYLLLCETVRSRILKYHLAGPKKGKAEVFATLPGMPDNIRGNGRGGYLVGLAITVDPGRLNLNQYIASYGRLRLVFARIFGILRSSFKALHRLFPNSLTGFLSHR</sequence>
<dbReference type="PANTHER" id="PTHR10426">
    <property type="entry name" value="STRICTOSIDINE SYNTHASE-RELATED"/>
    <property type="match status" value="1"/>
</dbReference>
<dbReference type="GO" id="GO:0016787">
    <property type="term" value="F:hydrolase activity"/>
    <property type="evidence" value="ECO:0007669"/>
    <property type="project" value="TreeGrafter"/>
</dbReference>
<name>A0A7R9A9M1_9CRUS</name>
<dbReference type="OrthoDB" id="5307922at2759"/>
<keyword evidence="2" id="KW-0597">Phosphoprotein</keyword>
<keyword evidence="3" id="KW-0325">Glycoprotein</keyword>
<dbReference type="Proteomes" id="UP000677054">
    <property type="component" value="Unassembled WGS sequence"/>
</dbReference>
<proteinExistence type="inferred from homology"/>
<accession>A0A7R9A9M1</accession>
<gene>
    <name evidence="5" type="ORF">DSTB1V02_LOCUS9773</name>
</gene>
<evidence type="ECO:0000313" key="5">
    <source>
        <dbReference type="EMBL" id="CAD7249989.1"/>
    </source>
</evidence>
<feature type="non-terminal residue" evidence="5">
    <location>
        <position position="263"/>
    </location>
</feature>
<evidence type="ECO:0000259" key="4">
    <source>
        <dbReference type="Pfam" id="PF03088"/>
    </source>
</evidence>
<dbReference type="Gene3D" id="2.120.10.30">
    <property type="entry name" value="TolB, C-terminal domain"/>
    <property type="match status" value="2"/>
</dbReference>
<dbReference type="GO" id="GO:0012505">
    <property type="term" value="C:endomembrane system"/>
    <property type="evidence" value="ECO:0007669"/>
    <property type="project" value="TreeGrafter"/>
</dbReference>
<dbReference type="InterPro" id="IPR011042">
    <property type="entry name" value="6-blade_b-propeller_TolB-like"/>
</dbReference>
<evidence type="ECO:0000256" key="1">
    <source>
        <dbReference type="ARBA" id="ARBA00009191"/>
    </source>
</evidence>
<evidence type="ECO:0000313" key="6">
    <source>
        <dbReference type="Proteomes" id="UP000677054"/>
    </source>
</evidence>
<dbReference type="EMBL" id="CAJPEV010002600">
    <property type="protein sequence ID" value="CAG0897436.1"/>
    <property type="molecule type" value="Genomic_DNA"/>
</dbReference>
<reference evidence="5" key="1">
    <citation type="submission" date="2020-11" db="EMBL/GenBank/DDBJ databases">
        <authorList>
            <person name="Tran Van P."/>
        </authorList>
    </citation>
    <scope>NUCLEOTIDE SEQUENCE</scope>
</reference>
<dbReference type="Pfam" id="PF03088">
    <property type="entry name" value="Str_synth"/>
    <property type="match status" value="1"/>
</dbReference>
<dbReference type="EMBL" id="LR902117">
    <property type="protein sequence ID" value="CAD7249989.1"/>
    <property type="molecule type" value="Genomic_DNA"/>
</dbReference>
<evidence type="ECO:0000256" key="2">
    <source>
        <dbReference type="ARBA" id="ARBA00022553"/>
    </source>
</evidence>
<dbReference type="InterPro" id="IPR018119">
    <property type="entry name" value="Strictosidine_synth_cons-reg"/>
</dbReference>
<feature type="domain" description="Strictosidine synthase conserved region" evidence="4">
    <location>
        <begin position="93"/>
        <end position="178"/>
    </location>
</feature>
<protein>
    <recommendedName>
        <fullName evidence="4">Strictosidine synthase conserved region domain-containing protein</fullName>
    </recommendedName>
</protein>